<dbReference type="EMBL" id="MN739809">
    <property type="protein sequence ID" value="QHT27071.1"/>
    <property type="molecule type" value="Genomic_DNA"/>
</dbReference>
<dbReference type="AlphaFoldDB" id="A0A6C0EEQ1"/>
<name>A0A6C0EEQ1_9ZZZZ</name>
<sequence length="150" mass="17724">MSKEFNDIQNTTLNEFVQLIKLEQNLLISKLQNSILKPYNSIQNVYYIQKKLEPKNIRKVTFGINSYCEFIINTDSKEILNKKSFNNFDESCDDDDKEIDIDIELEFRLNEANNNAINLSKLSYPRCKYVTSNQKNKIYFKSYLDNIPNN</sequence>
<evidence type="ECO:0000313" key="1">
    <source>
        <dbReference type="EMBL" id="QHT27071.1"/>
    </source>
</evidence>
<accession>A0A6C0EEQ1</accession>
<organism evidence="1">
    <name type="scientific">viral metagenome</name>
    <dbReference type="NCBI Taxonomy" id="1070528"/>
    <lineage>
        <taxon>unclassified sequences</taxon>
        <taxon>metagenomes</taxon>
        <taxon>organismal metagenomes</taxon>
    </lineage>
</organism>
<proteinExistence type="predicted"/>
<reference evidence="1" key="1">
    <citation type="journal article" date="2020" name="Nature">
        <title>Giant virus diversity and host interactions through global metagenomics.</title>
        <authorList>
            <person name="Schulz F."/>
            <person name="Roux S."/>
            <person name="Paez-Espino D."/>
            <person name="Jungbluth S."/>
            <person name="Walsh D.A."/>
            <person name="Denef V.J."/>
            <person name="McMahon K.D."/>
            <person name="Konstantinidis K.T."/>
            <person name="Eloe-Fadrosh E.A."/>
            <person name="Kyrpides N.C."/>
            <person name="Woyke T."/>
        </authorList>
    </citation>
    <scope>NUCLEOTIDE SEQUENCE</scope>
    <source>
        <strain evidence="1">GVMAG-M-3300023179-2</strain>
    </source>
</reference>
<protein>
    <submittedName>
        <fullName evidence="1">Uncharacterized protein</fullName>
    </submittedName>
</protein>